<comment type="caution">
    <text evidence="1">The sequence shown here is derived from an EMBL/GenBank/DDBJ whole genome shotgun (WGS) entry which is preliminary data.</text>
</comment>
<dbReference type="AlphaFoldDB" id="A0A533QD51"/>
<accession>A0A533QD51</accession>
<sequence length="37" mass="4227">MKSNTTKKGKKINKKSLIVALDVAQEKHVVYIRSLEK</sequence>
<dbReference type="Proteomes" id="UP000319783">
    <property type="component" value="Unassembled WGS sequence"/>
</dbReference>
<evidence type="ECO:0000313" key="1">
    <source>
        <dbReference type="EMBL" id="TLD42648.1"/>
    </source>
</evidence>
<proteinExistence type="predicted"/>
<evidence type="ECO:0000313" key="2">
    <source>
        <dbReference type="Proteomes" id="UP000319783"/>
    </source>
</evidence>
<reference evidence="1 2" key="1">
    <citation type="submission" date="2019-04" db="EMBL/GenBank/DDBJ databases">
        <title>Genome of a novel bacterium Candidatus Jettenia ecosi reconstructed from metagenome of an anammox bioreactor.</title>
        <authorList>
            <person name="Mardanov A.V."/>
            <person name="Beletsky A.V."/>
            <person name="Ravin N.V."/>
            <person name="Botchkova E.A."/>
            <person name="Litti Y.V."/>
            <person name="Nozhevnikova A.N."/>
        </authorList>
    </citation>
    <scope>NUCLEOTIDE SEQUENCE [LARGE SCALE GENOMIC DNA]</scope>
    <source>
        <strain evidence="1">J2</strain>
    </source>
</reference>
<organism evidence="1 2">
    <name type="scientific">Candidatus Jettenia ecosi</name>
    <dbReference type="NCBI Taxonomy" id="2494326"/>
    <lineage>
        <taxon>Bacteria</taxon>
        <taxon>Pseudomonadati</taxon>
        <taxon>Planctomycetota</taxon>
        <taxon>Candidatus Brocadiia</taxon>
        <taxon>Candidatus Brocadiales</taxon>
        <taxon>Candidatus Brocadiaceae</taxon>
        <taxon>Candidatus Jettenia</taxon>
    </lineage>
</organism>
<dbReference type="EMBL" id="SULG01000015">
    <property type="protein sequence ID" value="TLD42648.1"/>
    <property type="molecule type" value="Genomic_DNA"/>
</dbReference>
<protein>
    <recommendedName>
        <fullName evidence="3">IS110 family transposase</fullName>
    </recommendedName>
</protein>
<evidence type="ECO:0008006" key="3">
    <source>
        <dbReference type="Google" id="ProtNLM"/>
    </source>
</evidence>
<gene>
    <name evidence="1" type="ORF">JETT_0991</name>
</gene>
<name>A0A533QD51_9BACT</name>